<dbReference type="PANTHER" id="PTHR38098">
    <property type="entry name" value="LPS-ASSEMBLY LIPOPROTEIN LPTE"/>
    <property type="match status" value="1"/>
</dbReference>
<comment type="similarity">
    <text evidence="6">Belongs to the LptE lipoprotein family.</text>
</comment>
<evidence type="ECO:0000256" key="3">
    <source>
        <dbReference type="ARBA" id="ARBA00023139"/>
    </source>
</evidence>
<keyword evidence="5 6" id="KW-0449">Lipoprotein</keyword>
<protein>
    <recommendedName>
        <fullName evidence="6">LPS-assembly lipoprotein LptE</fullName>
    </recommendedName>
</protein>
<organism evidence="7 8">
    <name type="scientific">Luteimonas galliterrae</name>
    <dbReference type="NCBI Taxonomy" id="2940486"/>
    <lineage>
        <taxon>Bacteria</taxon>
        <taxon>Pseudomonadati</taxon>
        <taxon>Pseudomonadota</taxon>
        <taxon>Gammaproteobacteria</taxon>
        <taxon>Lysobacterales</taxon>
        <taxon>Lysobacteraceae</taxon>
        <taxon>Luteimonas</taxon>
    </lineage>
</organism>
<evidence type="ECO:0000256" key="5">
    <source>
        <dbReference type="ARBA" id="ARBA00023288"/>
    </source>
</evidence>
<keyword evidence="2 6" id="KW-0472">Membrane</keyword>
<sequence>MIRTSLVAFFSVLALLLSGCGFHLRNALTLPEDLGPVRVVSADPYSPLGTALAQALSRIGATPASPDATEGVATLEVISERWGSRPISIDQFGRAQEFSLRYAVVFGLRKADGTDLLPRQTLELSRDYISNPVNPTGAESEQELLTRELRREMVASILRRIDAVEQVPQS</sequence>
<name>A0ABT0ME35_9GAMM</name>
<evidence type="ECO:0000313" key="7">
    <source>
        <dbReference type="EMBL" id="MCL1633129.1"/>
    </source>
</evidence>
<dbReference type="EMBL" id="JAMBEP010000001">
    <property type="protein sequence ID" value="MCL1633129.1"/>
    <property type="molecule type" value="Genomic_DNA"/>
</dbReference>
<evidence type="ECO:0000256" key="2">
    <source>
        <dbReference type="ARBA" id="ARBA00023136"/>
    </source>
</evidence>
<dbReference type="Proteomes" id="UP001431217">
    <property type="component" value="Unassembled WGS sequence"/>
</dbReference>
<comment type="subunit">
    <text evidence="6">Component of the lipopolysaccharide transport and assembly complex. Interacts with LptD.</text>
</comment>
<reference evidence="7 8" key="1">
    <citation type="submission" date="2022-05" db="EMBL/GenBank/DDBJ databases">
        <title>Luteimonas sp. SX5, whole genome shotgun sequencing project.</title>
        <authorList>
            <person name="Zhao G."/>
            <person name="Shen L."/>
        </authorList>
    </citation>
    <scope>NUCLEOTIDE SEQUENCE [LARGE SCALE GENOMIC DNA]</scope>
    <source>
        <strain evidence="7 8">SX5</strain>
    </source>
</reference>
<proteinExistence type="inferred from homology"/>
<evidence type="ECO:0000256" key="6">
    <source>
        <dbReference type="HAMAP-Rule" id="MF_01186"/>
    </source>
</evidence>
<keyword evidence="3 6" id="KW-0564">Palmitate</keyword>
<keyword evidence="8" id="KW-1185">Reference proteome</keyword>
<keyword evidence="1 6" id="KW-0732">Signal</keyword>
<comment type="subcellular location">
    <subcellularLocation>
        <location evidence="6">Cell outer membrane</location>
        <topology evidence="6">Lipid-anchor</topology>
    </subcellularLocation>
</comment>
<evidence type="ECO:0000313" key="8">
    <source>
        <dbReference type="Proteomes" id="UP001431217"/>
    </source>
</evidence>
<dbReference type="Gene3D" id="3.30.160.150">
    <property type="entry name" value="Lipoprotein like domain"/>
    <property type="match status" value="1"/>
</dbReference>
<evidence type="ECO:0000256" key="1">
    <source>
        <dbReference type="ARBA" id="ARBA00022729"/>
    </source>
</evidence>
<dbReference type="HAMAP" id="MF_01186">
    <property type="entry name" value="LPS_assembly_LptE"/>
    <property type="match status" value="1"/>
</dbReference>
<dbReference type="InterPro" id="IPR007485">
    <property type="entry name" value="LPS_assembly_LptE"/>
</dbReference>
<comment type="function">
    <text evidence="6">Together with LptD, is involved in the assembly of lipopolysaccharide (LPS) at the surface of the outer membrane. Required for the proper assembly of LptD. Binds LPS and may serve as the LPS recognition site at the outer membrane.</text>
</comment>
<dbReference type="PANTHER" id="PTHR38098:SF1">
    <property type="entry name" value="LPS-ASSEMBLY LIPOPROTEIN LPTE"/>
    <property type="match status" value="1"/>
</dbReference>
<gene>
    <name evidence="6 7" type="primary">lptE</name>
    <name evidence="7" type="ORF">M2650_00490</name>
</gene>
<comment type="caution">
    <text evidence="7">The sequence shown here is derived from an EMBL/GenBank/DDBJ whole genome shotgun (WGS) entry which is preliminary data.</text>
</comment>
<dbReference type="PROSITE" id="PS51257">
    <property type="entry name" value="PROKAR_LIPOPROTEIN"/>
    <property type="match status" value="1"/>
</dbReference>
<dbReference type="RefSeq" id="WP_249469856.1">
    <property type="nucleotide sequence ID" value="NZ_JAMBEP010000001.1"/>
</dbReference>
<evidence type="ECO:0000256" key="4">
    <source>
        <dbReference type="ARBA" id="ARBA00023237"/>
    </source>
</evidence>
<dbReference type="Pfam" id="PF04390">
    <property type="entry name" value="LptE"/>
    <property type="match status" value="1"/>
</dbReference>
<accession>A0ABT0ME35</accession>
<keyword evidence="4 6" id="KW-0998">Cell outer membrane</keyword>